<dbReference type="OrthoDB" id="2298134at2"/>
<evidence type="ECO:0000313" key="2">
    <source>
        <dbReference type="EMBL" id="MQS75210.1"/>
    </source>
</evidence>
<dbReference type="InterPro" id="IPR023130">
    <property type="entry name" value="Ta0600-like_sf"/>
</dbReference>
<name>A0A5P0ZLT4_9LACO</name>
<dbReference type="AlphaFoldDB" id="A0A5P0ZLT4"/>
<evidence type="ECO:0000313" key="3">
    <source>
        <dbReference type="EMBL" id="MQS98528.1"/>
    </source>
</evidence>
<keyword evidence="4" id="KW-1185">Reference proteome</keyword>
<dbReference type="EMBL" id="VDFO01000060">
    <property type="protein sequence ID" value="MQS98528.1"/>
    <property type="molecule type" value="Genomic_DNA"/>
</dbReference>
<evidence type="ECO:0000256" key="1">
    <source>
        <dbReference type="ARBA" id="ARBA00023025"/>
    </source>
</evidence>
<sequence length="107" mass="12549">MEKYLEIEAIKNDVIERLKKISVSAELAKQPQLKKLVLHYLKEFQTDNNFDQTIEAFFNAIGIDYLNNKTDFPKSLIELYFYLRIKKSQFDGLDWSATQAGLVWLAK</sequence>
<dbReference type="GO" id="GO:0030153">
    <property type="term" value="P:bacteriocin immunity"/>
    <property type="evidence" value="ECO:0007669"/>
    <property type="project" value="UniProtKB-KW"/>
</dbReference>
<dbReference type="RefSeq" id="WP_153384622.1">
    <property type="nucleotide sequence ID" value="NZ_VDFO01000060.1"/>
</dbReference>
<accession>A0A5P0ZLT4</accession>
<evidence type="ECO:0000313" key="5">
    <source>
        <dbReference type="Proteomes" id="UP000414364"/>
    </source>
</evidence>
<dbReference type="Proteomes" id="UP000371423">
    <property type="component" value="Unassembled WGS sequence"/>
</dbReference>
<proteinExistence type="predicted"/>
<dbReference type="Proteomes" id="UP000414364">
    <property type="component" value="Unassembled WGS sequence"/>
</dbReference>
<dbReference type="Gene3D" id="1.20.1440.50">
    <property type="entry name" value="Ta0600-like"/>
    <property type="match status" value="1"/>
</dbReference>
<organism evidence="2 5">
    <name type="scientific">Companilactobacillus halodurans</name>
    <dbReference type="NCBI Taxonomy" id="2584183"/>
    <lineage>
        <taxon>Bacteria</taxon>
        <taxon>Bacillati</taxon>
        <taxon>Bacillota</taxon>
        <taxon>Bacilli</taxon>
        <taxon>Lactobacillales</taxon>
        <taxon>Lactobacillaceae</taxon>
        <taxon>Companilactobacillus</taxon>
    </lineage>
</organism>
<dbReference type="EMBL" id="VDFP01000002">
    <property type="protein sequence ID" value="MQS75210.1"/>
    <property type="molecule type" value="Genomic_DNA"/>
</dbReference>
<reference evidence="4 5" key="1">
    <citation type="journal article" date="2019" name="Syst. Appl. Microbiol.">
        <title>Polyphasic characterization of two novel Lactobacillus spp. isolated from blown salami packages: Description of Lactobacillus halodurans sp. nov. and Lactobacillus salsicarnum sp. nov.</title>
        <authorList>
            <person name="Schuster J.A."/>
            <person name="Klingl A."/>
            <person name="Vogel R.F."/>
            <person name="Ehrmann M.A."/>
        </authorList>
    </citation>
    <scope>NUCLEOTIDE SEQUENCE [LARGE SCALE GENOMIC DNA]</scope>
    <source>
        <strain evidence="3 4">TMW 1.1920</strain>
        <strain evidence="2 5">TMW 1.2172</strain>
    </source>
</reference>
<evidence type="ECO:0000313" key="4">
    <source>
        <dbReference type="Proteomes" id="UP000371423"/>
    </source>
</evidence>
<gene>
    <name evidence="3" type="ORF">FHL05_11750</name>
    <name evidence="2" type="ORF">FHL06_02210</name>
</gene>
<keyword evidence="1" id="KW-0079">Bacteriocin immunity</keyword>
<dbReference type="SUPFAM" id="SSF109797">
    <property type="entry name" value="Bacteriocin immunity protein-like"/>
    <property type="match status" value="1"/>
</dbReference>
<protein>
    <recommendedName>
        <fullName evidence="6">Bacteriocin immunity protein</fullName>
    </recommendedName>
</protein>
<evidence type="ECO:0008006" key="6">
    <source>
        <dbReference type="Google" id="ProtNLM"/>
    </source>
</evidence>
<comment type="caution">
    <text evidence="2">The sequence shown here is derived from an EMBL/GenBank/DDBJ whole genome shotgun (WGS) entry which is preliminary data.</text>
</comment>